<dbReference type="InterPro" id="IPR023213">
    <property type="entry name" value="CAT-like_dom_sf"/>
</dbReference>
<name>A0AAP0DD58_9ASTR</name>
<comment type="similarity">
    <text evidence="1">Belongs to the plant acyltransferase family.</text>
</comment>
<feature type="region of interest" description="Disordered" evidence="2">
    <location>
        <begin position="23"/>
        <end position="47"/>
    </location>
</feature>
<protein>
    <submittedName>
        <fullName evidence="3">Uncharacterized protein</fullName>
    </submittedName>
</protein>
<dbReference type="Proteomes" id="UP001408789">
    <property type="component" value="Unassembled WGS sequence"/>
</dbReference>
<reference evidence="3 4" key="1">
    <citation type="submission" date="2024-04" db="EMBL/GenBank/DDBJ databases">
        <title>The reference genome of an endangered Asteraceae, Deinandra increscens subsp. villosa, native to the Central Coast of California.</title>
        <authorList>
            <person name="Guilliams M."/>
            <person name="Hasenstab-Lehman K."/>
            <person name="Meyer R."/>
            <person name="Mcevoy S."/>
        </authorList>
    </citation>
    <scope>NUCLEOTIDE SEQUENCE [LARGE SCALE GENOMIC DNA]</scope>
    <source>
        <tissue evidence="3">Leaf</tissue>
    </source>
</reference>
<evidence type="ECO:0000313" key="3">
    <source>
        <dbReference type="EMBL" id="KAK9072261.1"/>
    </source>
</evidence>
<evidence type="ECO:0000256" key="2">
    <source>
        <dbReference type="SAM" id="MobiDB-lite"/>
    </source>
</evidence>
<organism evidence="3 4">
    <name type="scientific">Deinandra increscens subsp. villosa</name>
    <dbReference type="NCBI Taxonomy" id="3103831"/>
    <lineage>
        <taxon>Eukaryota</taxon>
        <taxon>Viridiplantae</taxon>
        <taxon>Streptophyta</taxon>
        <taxon>Embryophyta</taxon>
        <taxon>Tracheophyta</taxon>
        <taxon>Spermatophyta</taxon>
        <taxon>Magnoliopsida</taxon>
        <taxon>eudicotyledons</taxon>
        <taxon>Gunneridae</taxon>
        <taxon>Pentapetalae</taxon>
        <taxon>asterids</taxon>
        <taxon>campanulids</taxon>
        <taxon>Asterales</taxon>
        <taxon>Asteraceae</taxon>
        <taxon>Asteroideae</taxon>
        <taxon>Heliantheae alliance</taxon>
        <taxon>Madieae</taxon>
        <taxon>Madiinae</taxon>
        <taxon>Deinandra</taxon>
    </lineage>
</organism>
<gene>
    <name evidence="3" type="ORF">SSX86_008694</name>
</gene>
<keyword evidence="4" id="KW-1185">Reference proteome</keyword>
<dbReference type="AlphaFoldDB" id="A0AAP0DD58"/>
<accession>A0AAP0DD58</accession>
<evidence type="ECO:0000256" key="1">
    <source>
        <dbReference type="ARBA" id="ARBA00009861"/>
    </source>
</evidence>
<dbReference type="GO" id="GO:0016747">
    <property type="term" value="F:acyltransferase activity, transferring groups other than amino-acyl groups"/>
    <property type="evidence" value="ECO:0007669"/>
    <property type="project" value="TreeGrafter"/>
</dbReference>
<proteinExistence type="inferred from homology"/>
<sequence length="168" mass="18378">MARGLPVAIRPFIDRTILCTREPPTPTHDHVEYHPSPSMTRNSGSLSKSSTTLLKLTPDQLNILKAKAKNDDGPNHSTYEILAAHIWRCACKARGLPDDQLTKLYVATDGRSRLRPCLPLGYLGNAVFTATPVAKAGNLTSESLSSVVKLIHTTLAKMDNDYLRSAID</sequence>
<dbReference type="InterPro" id="IPR050317">
    <property type="entry name" value="Plant_Fungal_Acyltransferase"/>
</dbReference>
<evidence type="ECO:0000313" key="4">
    <source>
        <dbReference type="Proteomes" id="UP001408789"/>
    </source>
</evidence>
<dbReference type="Gene3D" id="3.30.559.10">
    <property type="entry name" value="Chloramphenicol acetyltransferase-like domain"/>
    <property type="match status" value="1"/>
</dbReference>
<dbReference type="EMBL" id="JBCNJP010000010">
    <property type="protein sequence ID" value="KAK9072261.1"/>
    <property type="molecule type" value="Genomic_DNA"/>
</dbReference>
<dbReference type="Pfam" id="PF02458">
    <property type="entry name" value="Transferase"/>
    <property type="match status" value="1"/>
</dbReference>
<comment type="caution">
    <text evidence="3">The sequence shown here is derived from an EMBL/GenBank/DDBJ whole genome shotgun (WGS) entry which is preliminary data.</text>
</comment>
<dbReference type="PANTHER" id="PTHR31642:SF260">
    <property type="entry name" value="SHIKIMATE O-HYDROXYCINNAMOYLTRANSFERASE-LIKE"/>
    <property type="match status" value="1"/>
</dbReference>
<dbReference type="PANTHER" id="PTHR31642">
    <property type="entry name" value="TRICHOTHECENE 3-O-ACETYLTRANSFERASE"/>
    <property type="match status" value="1"/>
</dbReference>